<evidence type="ECO:0000313" key="1">
    <source>
        <dbReference type="Proteomes" id="UP000095283"/>
    </source>
</evidence>
<protein>
    <submittedName>
        <fullName evidence="2">WASH complex subunit strumpellin</fullName>
    </submittedName>
</protein>
<proteinExistence type="predicted"/>
<accession>A0A1I7WB40</accession>
<sequence>MILREWPLLNQGQVEGTYKMLLEYVASREKQVLNLVHHALANYVISEFLRAVAMILKRGVLDKKTGEQEQVFDLIHNLLTSPTTRLFSSSWRNSTFSITWDFHLKAKAEFEMSLKTLHGLCLQSDILNIEFEKRLCEKFLEARILLYSEVLFLIDFAINNLIFLNNRLRKIFFHGIFHPRFSENGFQLTRLVRNETYFSRRRIVFVHQYLGKIFWRTMSSSFFFSILVGEVLAWSSVEHQFVTNAAADMISPELTRSTLLCLKRIINAASNSTEFGFSLLFTRCSLFCLSLVERRSYILLLELSVKYKIK</sequence>
<dbReference type="WBParaSite" id="Hba_01890">
    <property type="protein sequence ID" value="Hba_01890"/>
    <property type="gene ID" value="Hba_01890"/>
</dbReference>
<dbReference type="AlphaFoldDB" id="A0A1I7WB40"/>
<dbReference type="Proteomes" id="UP000095283">
    <property type="component" value="Unplaced"/>
</dbReference>
<keyword evidence="1" id="KW-1185">Reference proteome</keyword>
<name>A0A1I7WB40_HETBA</name>
<reference evidence="2" key="1">
    <citation type="submission" date="2016-11" db="UniProtKB">
        <authorList>
            <consortium name="WormBaseParasite"/>
        </authorList>
    </citation>
    <scope>IDENTIFICATION</scope>
</reference>
<evidence type="ECO:0000313" key="2">
    <source>
        <dbReference type="WBParaSite" id="Hba_01890"/>
    </source>
</evidence>
<organism evidence="1 2">
    <name type="scientific">Heterorhabditis bacteriophora</name>
    <name type="common">Entomopathogenic nematode worm</name>
    <dbReference type="NCBI Taxonomy" id="37862"/>
    <lineage>
        <taxon>Eukaryota</taxon>
        <taxon>Metazoa</taxon>
        <taxon>Ecdysozoa</taxon>
        <taxon>Nematoda</taxon>
        <taxon>Chromadorea</taxon>
        <taxon>Rhabditida</taxon>
        <taxon>Rhabditina</taxon>
        <taxon>Rhabditomorpha</taxon>
        <taxon>Strongyloidea</taxon>
        <taxon>Heterorhabditidae</taxon>
        <taxon>Heterorhabditis</taxon>
    </lineage>
</organism>